<organism evidence="2">
    <name type="scientific">viral metagenome</name>
    <dbReference type="NCBI Taxonomy" id="1070528"/>
    <lineage>
        <taxon>unclassified sequences</taxon>
        <taxon>metagenomes</taxon>
        <taxon>organismal metagenomes</taxon>
    </lineage>
</organism>
<sequence>MKNIFLIILHIFHFLIDMIPFAYIYFAPKEYDIYIVVLVSIQCFHWLLLKNECIISCIEKWLINKNYEIGDDISYIPHEDFIYYNKDAVILLHVLQILVFCVIFYRNRNNSIISCLSVFNITVMVQLIYFRYFY</sequence>
<name>A0A6C0D393_9ZZZZ</name>
<feature type="transmembrane region" description="Helical" evidence="1">
    <location>
        <begin position="7"/>
        <end position="27"/>
    </location>
</feature>
<feature type="transmembrane region" description="Helical" evidence="1">
    <location>
        <begin position="111"/>
        <end position="130"/>
    </location>
</feature>
<protein>
    <submittedName>
        <fullName evidence="2">Uncharacterized protein</fullName>
    </submittedName>
</protein>
<feature type="transmembrane region" description="Helical" evidence="1">
    <location>
        <begin position="88"/>
        <end position="105"/>
    </location>
</feature>
<keyword evidence="1" id="KW-1133">Transmembrane helix</keyword>
<dbReference type="AlphaFoldDB" id="A0A6C0D393"/>
<evidence type="ECO:0000313" key="2">
    <source>
        <dbReference type="EMBL" id="QHT11031.1"/>
    </source>
</evidence>
<dbReference type="EMBL" id="MN739530">
    <property type="protein sequence ID" value="QHT11031.1"/>
    <property type="molecule type" value="Genomic_DNA"/>
</dbReference>
<evidence type="ECO:0000256" key="1">
    <source>
        <dbReference type="SAM" id="Phobius"/>
    </source>
</evidence>
<accession>A0A6C0D393</accession>
<proteinExistence type="predicted"/>
<reference evidence="2" key="1">
    <citation type="journal article" date="2020" name="Nature">
        <title>Giant virus diversity and host interactions through global metagenomics.</title>
        <authorList>
            <person name="Schulz F."/>
            <person name="Roux S."/>
            <person name="Paez-Espino D."/>
            <person name="Jungbluth S."/>
            <person name="Walsh D.A."/>
            <person name="Denef V.J."/>
            <person name="McMahon K.D."/>
            <person name="Konstantinidis K.T."/>
            <person name="Eloe-Fadrosh E.A."/>
            <person name="Kyrpides N.C."/>
            <person name="Woyke T."/>
        </authorList>
    </citation>
    <scope>NUCLEOTIDE SEQUENCE</scope>
    <source>
        <strain evidence="2">GVMAG-M-3300023174-111</strain>
    </source>
</reference>
<keyword evidence="1" id="KW-0812">Transmembrane</keyword>
<keyword evidence="1" id="KW-0472">Membrane</keyword>